<evidence type="ECO:0000313" key="4">
    <source>
        <dbReference type="Proteomes" id="UP000233551"/>
    </source>
</evidence>
<keyword evidence="2" id="KW-0472">Membrane</keyword>
<dbReference type="PANTHER" id="PTHR32100">
    <property type="entry name" value="OMEGA-6 FATTY ACID DESATURASE, CHLOROPLASTIC"/>
    <property type="match status" value="1"/>
</dbReference>
<evidence type="ECO:0000256" key="2">
    <source>
        <dbReference type="SAM" id="Phobius"/>
    </source>
</evidence>
<dbReference type="EMBL" id="PGOL01001078">
    <property type="protein sequence ID" value="PKI61069.1"/>
    <property type="molecule type" value="Genomic_DNA"/>
</dbReference>
<gene>
    <name evidence="3" type="ORF">CRG98_018514</name>
</gene>
<dbReference type="AlphaFoldDB" id="A0A2I0JXM3"/>
<protein>
    <submittedName>
        <fullName evidence="3">Uncharacterized protein</fullName>
    </submittedName>
</protein>
<dbReference type="InterPro" id="IPR012171">
    <property type="entry name" value="Fatty_acid_desaturase"/>
</dbReference>
<feature type="transmembrane region" description="Helical" evidence="2">
    <location>
        <begin position="32"/>
        <end position="52"/>
    </location>
</feature>
<dbReference type="STRING" id="22663.A0A2I0JXM3"/>
<keyword evidence="2" id="KW-1133">Transmembrane helix</keyword>
<accession>A0A2I0JXM3</accession>
<keyword evidence="4" id="KW-1185">Reference proteome</keyword>
<reference evidence="3 4" key="1">
    <citation type="submission" date="2017-11" db="EMBL/GenBank/DDBJ databases">
        <title>De-novo sequencing of pomegranate (Punica granatum L.) genome.</title>
        <authorList>
            <person name="Akparov Z."/>
            <person name="Amiraslanov A."/>
            <person name="Hajiyeva S."/>
            <person name="Abbasov M."/>
            <person name="Kaur K."/>
            <person name="Hamwieh A."/>
            <person name="Solovyev V."/>
            <person name="Salamov A."/>
            <person name="Braich B."/>
            <person name="Kosarev P."/>
            <person name="Mahmoud A."/>
            <person name="Hajiyev E."/>
            <person name="Babayeva S."/>
            <person name="Izzatullayeva V."/>
            <person name="Mammadov A."/>
            <person name="Mammadov A."/>
            <person name="Sharifova S."/>
            <person name="Ojaghi J."/>
            <person name="Eynullazada K."/>
            <person name="Bayramov B."/>
            <person name="Abdulazimova A."/>
            <person name="Shahmuradov I."/>
        </authorList>
    </citation>
    <scope>NUCLEOTIDE SEQUENCE [LARGE SCALE GENOMIC DNA]</scope>
    <source>
        <strain evidence="4">cv. AG2017</strain>
        <tissue evidence="3">Leaf</tissue>
    </source>
</reference>
<keyword evidence="2" id="KW-0812">Transmembrane</keyword>
<evidence type="ECO:0000313" key="3">
    <source>
        <dbReference type="EMBL" id="PKI61069.1"/>
    </source>
</evidence>
<proteinExistence type="predicted"/>
<comment type="caution">
    <text evidence="3">The sequence shown here is derived from an EMBL/GenBank/DDBJ whole genome shotgun (WGS) entry which is preliminary data.</text>
</comment>
<dbReference type="GO" id="GO:0016491">
    <property type="term" value="F:oxidoreductase activity"/>
    <property type="evidence" value="ECO:0007669"/>
    <property type="project" value="InterPro"/>
</dbReference>
<feature type="transmembrane region" description="Helical" evidence="2">
    <location>
        <begin position="88"/>
        <end position="106"/>
    </location>
</feature>
<evidence type="ECO:0000256" key="1">
    <source>
        <dbReference type="ARBA" id="ARBA00023098"/>
    </source>
</evidence>
<dbReference type="Proteomes" id="UP000233551">
    <property type="component" value="Unassembled WGS sequence"/>
</dbReference>
<sequence length="120" mass="13619">MAWPVYWLLEGCITTGIRVVAHDCGHQAFSDYAWVNDVVGFILHSALLVPYFSWKCFNNPPGRVLTLILTYLTFNASAMKGLPWLLSIYAVPLLTLNAFLVAVTYLQHTHPALPYYDRDE</sequence>
<name>A0A2I0JXM3_PUNGR</name>
<organism evidence="3 4">
    <name type="scientific">Punica granatum</name>
    <name type="common">Pomegranate</name>
    <dbReference type="NCBI Taxonomy" id="22663"/>
    <lineage>
        <taxon>Eukaryota</taxon>
        <taxon>Viridiplantae</taxon>
        <taxon>Streptophyta</taxon>
        <taxon>Embryophyta</taxon>
        <taxon>Tracheophyta</taxon>
        <taxon>Spermatophyta</taxon>
        <taxon>Magnoliopsida</taxon>
        <taxon>eudicotyledons</taxon>
        <taxon>Gunneridae</taxon>
        <taxon>Pentapetalae</taxon>
        <taxon>rosids</taxon>
        <taxon>malvids</taxon>
        <taxon>Myrtales</taxon>
        <taxon>Lythraceae</taxon>
        <taxon>Punica</taxon>
    </lineage>
</organism>
<keyword evidence="1" id="KW-0443">Lipid metabolism</keyword>
<dbReference type="GO" id="GO:0006629">
    <property type="term" value="P:lipid metabolic process"/>
    <property type="evidence" value="ECO:0007669"/>
    <property type="project" value="UniProtKB-KW"/>
</dbReference>